<dbReference type="Proteomes" id="UP000001996">
    <property type="component" value="Unassembled WGS sequence"/>
</dbReference>
<feature type="coiled-coil region" evidence="1">
    <location>
        <begin position="104"/>
        <end position="131"/>
    </location>
</feature>
<dbReference type="AlphaFoldDB" id="A5E711"/>
<dbReference type="InParanoid" id="A5E711"/>
<organism evidence="2 3">
    <name type="scientific">Lodderomyces elongisporus (strain ATCC 11503 / CBS 2605 / JCM 1781 / NBRC 1676 / NRRL YB-4239)</name>
    <name type="common">Yeast</name>
    <name type="synonym">Saccharomyces elongisporus</name>
    <dbReference type="NCBI Taxonomy" id="379508"/>
    <lineage>
        <taxon>Eukaryota</taxon>
        <taxon>Fungi</taxon>
        <taxon>Dikarya</taxon>
        <taxon>Ascomycota</taxon>
        <taxon>Saccharomycotina</taxon>
        <taxon>Pichiomycetes</taxon>
        <taxon>Debaryomycetaceae</taxon>
        <taxon>Candida/Lodderomyces clade</taxon>
        <taxon>Lodderomyces</taxon>
    </lineage>
</organism>
<accession>A5E711</accession>
<dbReference type="VEuPathDB" id="FungiDB:LELG_05400"/>
<reference evidence="2 3" key="1">
    <citation type="journal article" date="2009" name="Nature">
        <title>Evolution of pathogenicity and sexual reproduction in eight Candida genomes.</title>
        <authorList>
            <person name="Butler G."/>
            <person name="Rasmussen M.D."/>
            <person name="Lin M.F."/>
            <person name="Santos M.A."/>
            <person name="Sakthikumar S."/>
            <person name="Munro C.A."/>
            <person name="Rheinbay E."/>
            <person name="Grabherr M."/>
            <person name="Forche A."/>
            <person name="Reedy J.L."/>
            <person name="Agrafioti I."/>
            <person name="Arnaud M.B."/>
            <person name="Bates S."/>
            <person name="Brown A.J."/>
            <person name="Brunke S."/>
            <person name="Costanzo M.C."/>
            <person name="Fitzpatrick D.A."/>
            <person name="de Groot P.W."/>
            <person name="Harris D."/>
            <person name="Hoyer L.L."/>
            <person name="Hube B."/>
            <person name="Klis F.M."/>
            <person name="Kodira C."/>
            <person name="Lennard N."/>
            <person name="Logue M.E."/>
            <person name="Martin R."/>
            <person name="Neiman A.M."/>
            <person name="Nikolaou E."/>
            <person name="Quail M.A."/>
            <person name="Quinn J."/>
            <person name="Santos M.C."/>
            <person name="Schmitzberger F.F."/>
            <person name="Sherlock G."/>
            <person name="Shah P."/>
            <person name="Silverstein K.A."/>
            <person name="Skrzypek M.S."/>
            <person name="Soll D."/>
            <person name="Staggs R."/>
            <person name="Stansfield I."/>
            <person name="Stumpf M.P."/>
            <person name="Sudbery P.E."/>
            <person name="Srikantha T."/>
            <person name="Zeng Q."/>
            <person name="Berman J."/>
            <person name="Berriman M."/>
            <person name="Heitman J."/>
            <person name="Gow N.A."/>
            <person name="Lorenz M.C."/>
            <person name="Birren B.W."/>
            <person name="Kellis M."/>
            <person name="Cuomo C.A."/>
        </authorList>
    </citation>
    <scope>NUCLEOTIDE SEQUENCE [LARGE SCALE GENOMIC DNA]</scope>
    <source>
        <strain evidence="3">ATCC 11503 / BCRC 21390 / CBS 2605 / JCM 1781 / NBRC 1676 / NRRL YB-4239</strain>
    </source>
</reference>
<keyword evidence="3" id="KW-1185">Reference proteome</keyword>
<dbReference type="KEGG" id="lel:PVL30_002500"/>
<dbReference type="HOGENOM" id="CLU_778447_0_0_1"/>
<gene>
    <name evidence="2" type="ORF">LELG_05400</name>
</gene>
<sequence>MATPKQARLISDAVENHLKYNDTTFAAYRKLRQDILALNTSITKELNDNNGDSVPETGRVSPSTLEKLGQLDIELQKMELIYKAHIDELQNTLQIQKVLKPDILSSIKAQLESISKHNQELEDRIKNIKTIEKPLWDKITNLVASFNSNLATATARLIHPTIIMKIGQDELKREKESQQIDYRSLVFDKKELQKEFLKLTYEKLIDTNIAEFLDSNTRIFDKFIDDDSKVIYKLPRSGLHDLDSTTTLDEYDELISKTITQIQAMQNEQESIKTSWHKNAEKIRKIDAIVNGKEDEDVEMS</sequence>
<dbReference type="EMBL" id="CH981532">
    <property type="protein sequence ID" value="EDK47219.1"/>
    <property type="molecule type" value="Genomic_DNA"/>
</dbReference>
<evidence type="ECO:0000313" key="2">
    <source>
        <dbReference type="EMBL" id="EDK47219.1"/>
    </source>
</evidence>
<evidence type="ECO:0000313" key="3">
    <source>
        <dbReference type="Proteomes" id="UP000001996"/>
    </source>
</evidence>
<proteinExistence type="predicted"/>
<dbReference type="OrthoDB" id="4091843at2759"/>
<name>A5E711_LODEL</name>
<dbReference type="OMA" id="PDDNETK"/>
<keyword evidence="1" id="KW-0175">Coiled coil</keyword>
<dbReference type="eggNOG" id="ENOG502RQ2H">
    <property type="taxonomic scope" value="Eukaryota"/>
</dbReference>
<protein>
    <submittedName>
        <fullName evidence="2">Uncharacterized protein</fullName>
    </submittedName>
</protein>
<dbReference type="GeneID" id="5230486"/>
<evidence type="ECO:0000256" key="1">
    <source>
        <dbReference type="SAM" id="Coils"/>
    </source>
</evidence>